<feature type="transmembrane region" description="Helical" evidence="7">
    <location>
        <begin position="205"/>
        <end position="226"/>
    </location>
</feature>
<evidence type="ECO:0000259" key="8">
    <source>
        <dbReference type="Pfam" id="PF00924"/>
    </source>
</evidence>
<dbReference type="InterPro" id="IPR016688">
    <property type="entry name" value="MscS-like_plants/fungi"/>
</dbReference>
<evidence type="ECO:0000256" key="7">
    <source>
        <dbReference type="SAM" id="Phobius"/>
    </source>
</evidence>
<dbReference type="OMA" id="NMTRAPE"/>
<evidence type="ECO:0000256" key="2">
    <source>
        <dbReference type="ARBA" id="ARBA00008017"/>
    </source>
</evidence>
<feature type="region of interest" description="Disordered" evidence="6">
    <location>
        <begin position="62"/>
        <end position="84"/>
    </location>
</feature>
<name>A0A1Y1IIC2_KLENI</name>
<dbReference type="Gene3D" id="2.30.30.60">
    <property type="match status" value="1"/>
</dbReference>
<evidence type="ECO:0000256" key="3">
    <source>
        <dbReference type="ARBA" id="ARBA00022692"/>
    </source>
</evidence>
<dbReference type="OrthoDB" id="544685at2759"/>
<evidence type="ECO:0000256" key="4">
    <source>
        <dbReference type="ARBA" id="ARBA00022989"/>
    </source>
</evidence>
<feature type="transmembrane region" description="Helical" evidence="7">
    <location>
        <begin position="92"/>
        <end position="116"/>
    </location>
</feature>
<feature type="transmembrane region" description="Helical" evidence="7">
    <location>
        <begin position="437"/>
        <end position="456"/>
    </location>
</feature>
<proteinExistence type="inferred from homology"/>
<dbReference type="GO" id="GO:0005886">
    <property type="term" value="C:plasma membrane"/>
    <property type="evidence" value="ECO:0000318"/>
    <property type="project" value="GO_Central"/>
</dbReference>
<evidence type="ECO:0000256" key="1">
    <source>
        <dbReference type="ARBA" id="ARBA00004141"/>
    </source>
</evidence>
<dbReference type="Proteomes" id="UP000054558">
    <property type="component" value="Unassembled WGS sequence"/>
</dbReference>
<protein>
    <submittedName>
        <fullName evidence="9">Mechanosensitive channel of small conductance</fullName>
    </submittedName>
</protein>
<organism evidence="9 10">
    <name type="scientific">Klebsormidium nitens</name>
    <name type="common">Green alga</name>
    <name type="synonym">Ulothrix nitens</name>
    <dbReference type="NCBI Taxonomy" id="105231"/>
    <lineage>
        <taxon>Eukaryota</taxon>
        <taxon>Viridiplantae</taxon>
        <taxon>Streptophyta</taxon>
        <taxon>Klebsormidiophyceae</taxon>
        <taxon>Klebsormidiales</taxon>
        <taxon>Klebsormidiaceae</taxon>
        <taxon>Klebsormidium</taxon>
    </lineage>
</organism>
<keyword evidence="5 7" id="KW-0472">Membrane</keyword>
<reference evidence="9 10" key="1">
    <citation type="journal article" date="2014" name="Nat. Commun.">
        <title>Klebsormidium flaccidum genome reveals primary factors for plant terrestrial adaptation.</title>
        <authorList>
            <person name="Hori K."/>
            <person name="Maruyama F."/>
            <person name="Fujisawa T."/>
            <person name="Togashi T."/>
            <person name="Yamamoto N."/>
            <person name="Seo M."/>
            <person name="Sato S."/>
            <person name="Yamada T."/>
            <person name="Mori H."/>
            <person name="Tajima N."/>
            <person name="Moriyama T."/>
            <person name="Ikeuchi M."/>
            <person name="Watanabe M."/>
            <person name="Wada H."/>
            <person name="Kobayashi K."/>
            <person name="Saito M."/>
            <person name="Masuda T."/>
            <person name="Sasaki-Sekimoto Y."/>
            <person name="Mashiguchi K."/>
            <person name="Awai K."/>
            <person name="Shimojima M."/>
            <person name="Masuda S."/>
            <person name="Iwai M."/>
            <person name="Nobusawa T."/>
            <person name="Narise T."/>
            <person name="Kondo S."/>
            <person name="Saito H."/>
            <person name="Sato R."/>
            <person name="Murakawa M."/>
            <person name="Ihara Y."/>
            <person name="Oshima-Yamada Y."/>
            <person name="Ohtaka K."/>
            <person name="Satoh M."/>
            <person name="Sonobe K."/>
            <person name="Ishii M."/>
            <person name="Ohtani R."/>
            <person name="Kanamori-Sato M."/>
            <person name="Honoki R."/>
            <person name="Miyazaki D."/>
            <person name="Mochizuki H."/>
            <person name="Umetsu J."/>
            <person name="Higashi K."/>
            <person name="Shibata D."/>
            <person name="Kamiya Y."/>
            <person name="Sato N."/>
            <person name="Nakamura Y."/>
            <person name="Tabata S."/>
            <person name="Ida S."/>
            <person name="Kurokawa K."/>
            <person name="Ohta H."/>
        </authorList>
    </citation>
    <scope>NUCLEOTIDE SEQUENCE [LARGE SCALE GENOMIC DNA]</scope>
    <source>
        <strain evidence="9 10">NIES-2285</strain>
    </source>
</reference>
<feature type="transmembrane region" description="Helical" evidence="7">
    <location>
        <begin position="413"/>
        <end position="431"/>
    </location>
</feature>
<dbReference type="InterPro" id="IPR006685">
    <property type="entry name" value="MscS_channel_2nd"/>
</dbReference>
<dbReference type="InterPro" id="IPR010920">
    <property type="entry name" value="LSM_dom_sf"/>
</dbReference>
<dbReference type="PANTHER" id="PTHR31618:SF1">
    <property type="entry name" value="EF-HAND DOMAIN-CONTAINING PROTEIN"/>
    <property type="match status" value="1"/>
</dbReference>
<sequence length="595" mass="67564">MQDYKRSASLKFGRRASMTKSRDFEPTVLVSGPLQGNMHSVPHSAVLDAIKTGEVQKTSILGALSEDEEGEEDEENPRSPSTVRETRLSRRLLAYGQMALGGYLVTQIVISLLFFSRSTISELEVWKWTVLLLTLLSGRLIGRVLVYTMIFLLQMIFKDNGKILYVAYGVRRSAWNVIWCLQVLCVWTLLFNGRRKIVGKIPVKVNQILVCTQIATLVMAGKVIFIKILANAFHRKAYFERIRDAMFDHYVIERLSIPAYMLNRSSRIEVDSATTGIRGEPHEEVGVLATLSQGQLGVRTFQSIMRFVRSTKITTISTQQQRDVRSEEHGRDAARDIFKNVVPEGRHHMVIHDLFHFLEENDAERAFQAFESEEGVVTCESFENWLINVVRERKALALTLSDTKTAIRSLSRLLDWVVGVIVVLMCLFVLNVNVQKLLVVTSGSFLASLFVFGNTCKTVFESIIFLFVTHPFDVSDIIRVDGQTYVVEEMQLLSTILLAADNSKVYYSNNQLALKVISNYYRSPDQIELIDLALGWGTPQKKIEEMRACILRFLQANPEQWYPKDDALHDLPPPFLSPRDRTPRADASDLNTRSG</sequence>
<keyword evidence="10" id="KW-1185">Reference proteome</keyword>
<evidence type="ECO:0000313" key="10">
    <source>
        <dbReference type="Proteomes" id="UP000054558"/>
    </source>
</evidence>
<dbReference type="Pfam" id="PF00924">
    <property type="entry name" value="MS_channel_2nd"/>
    <property type="match status" value="1"/>
</dbReference>
<evidence type="ECO:0000256" key="6">
    <source>
        <dbReference type="SAM" id="MobiDB-lite"/>
    </source>
</evidence>
<comment type="similarity">
    <text evidence="2">Belongs to the MscS (TC 1.A.23) family.</text>
</comment>
<evidence type="ECO:0000256" key="5">
    <source>
        <dbReference type="ARBA" id="ARBA00023136"/>
    </source>
</evidence>
<comment type="subcellular location">
    <subcellularLocation>
        <location evidence="1">Membrane</location>
        <topology evidence="1">Multi-pass membrane protein</topology>
    </subcellularLocation>
</comment>
<dbReference type="EMBL" id="DF237614">
    <property type="protein sequence ID" value="GAQ90635.1"/>
    <property type="molecule type" value="Genomic_DNA"/>
</dbReference>
<feature type="compositionally biased region" description="Basic and acidic residues" evidence="6">
    <location>
        <begin position="578"/>
        <end position="587"/>
    </location>
</feature>
<dbReference type="InterPro" id="IPR023408">
    <property type="entry name" value="MscS_beta-dom_sf"/>
</dbReference>
<keyword evidence="4 7" id="KW-1133">Transmembrane helix</keyword>
<feature type="transmembrane region" description="Helical" evidence="7">
    <location>
        <begin position="174"/>
        <end position="193"/>
    </location>
</feature>
<keyword evidence="3 7" id="KW-0812">Transmembrane</keyword>
<dbReference type="AlphaFoldDB" id="A0A1Y1IIC2"/>
<feature type="transmembrane region" description="Helical" evidence="7">
    <location>
        <begin position="128"/>
        <end position="153"/>
    </location>
</feature>
<feature type="domain" description="Mechanosensitive ion channel MscS" evidence="8">
    <location>
        <begin position="464"/>
        <end position="521"/>
    </location>
</feature>
<accession>A0A1Y1IIC2</accession>
<dbReference type="SUPFAM" id="SSF50182">
    <property type="entry name" value="Sm-like ribonucleoproteins"/>
    <property type="match status" value="1"/>
</dbReference>
<gene>
    <name evidence="9" type="ORF">KFL_006650090</name>
</gene>
<evidence type="ECO:0000313" key="9">
    <source>
        <dbReference type="EMBL" id="GAQ90635.1"/>
    </source>
</evidence>
<feature type="region of interest" description="Disordered" evidence="6">
    <location>
        <begin position="569"/>
        <end position="595"/>
    </location>
</feature>
<dbReference type="GO" id="GO:0006820">
    <property type="term" value="P:monoatomic anion transport"/>
    <property type="evidence" value="ECO:0000318"/>
    <property type="project" value="GO_Central"/>
</dbReference>
<dbReference type="STRING" id="105231.A0A1Y1IIC2"/>
<dbReference type="GO" id="GO:0008381">
    <property type="term" value="F:mechanosensitive monoatomic ion channel activity"/>
    <property type="evidence" value="ECO:0000318"/>
    <property type="project" value="GO_Central"/>
</dbReference>
<feature type="compositionally biased region" description="Acidic residues" evidence="6">
    <location>
        <begin position="65"/>
        <end position="75"/>
    </location>
</feature>
<dbReference type="PANTHER" id="PTHR31618">
    <property type="entry name" value="MECHANOSENSITIVE ION CHANNEL PROTEIN 5"/>
    <property type="match status" value="1"/>
</dbReference>